<reference evidence="3 4" key="1">
    <citation type="journal article" date="2024" name="BMC Genomics">
        <title>De novo assembly and annotation of Popillia japonica's genome with initial clues to its potential as an invasive pest.</title>
        <authorList>
            <person name="Cucini C."/>
            <person name="Boschi S."/>
            <person name="Funari R."/>
            <person name="Cardaioli E."/>
            <person name="Iannotti N."/>
            <person name="Marturano G."/>
            <person name="Paoli F."/>
            <person name="Bruttini M."/>
            <person name="Carapelli A."/>
            <person name="Frati F."/>
            <person name="Nardi F."/>
        </authorList>
    </citation>
    <scope>NUCLEOTIDE SEQUENCE [LARGE SCALE GENOMIC DNA]</scope>
    <source>
        <strain evidence="3">DMR45628</strain>
    </source>
</reference>
<comment type="caution">
    <text evidence="3">The sequence shown here is derived from an EMBL/GenBank/DDBJ whole genome shotgun (WGS) entry which is preliminary data.</text>
</comment>
<protein>
    <recommendedName>
        <fullName evidence="5">Serine protease</fullName>
    </recommendedName>
</protein>
<feature type="compositionally biased region" description="Polar residues" evidence="1">
    <location>
        <begin position="169"/>
        <end position="209"/>
    </location>
</feature>
<keyword evidence="2" id="KW-0732">Signal</keyword>
<keyword evidence="4" id="KW-1185">Reference proteome</keyword>
<gene>
    <name evidence="3" type="ORF">QE152_g36648</name>
</gene>
<sequence>MNVLYGILLINLLLTPISVYGCNEINYSLNVNINGRPLLPLQYLVGLSKWSDGEVEIYCTGAIVRVYGVYIVVLANHECLKHFVSYKDIKLVKWNIAKITTLGKVSHIEVRDKFILLTPSYDFIHPKEYIEYNPSGNTKSTDLAFVEYTNSEVETVLITLTEREDPYPINNSTPAIPYDTSTSPNHQIDNSTPAIPYDTSTSPNYQINNPKPPAIPYDNSTSSNTVKIYTSEIRVCYLNRGYLILNAKRHVLCGIGLPLSDSNCYKEFIARHIQEIDMIGILQYMYQINTFPKITTSYTCMVVAFSAVVVL</sequence>
<evidence type="ECO:0000256" key="2">
    <source>
        <dbReference type="SAM" id="SignalP"/>
    </source>
</evidence>
<evidence type="ECO:0000256" key="1">
    <source>
        <dbReference type="SAM" id="MobiDB-lite"/>
    </source>
</evidence>
<accession>A0AAW1ID81</accession>
<feature type="chain" id="PRO_5044024857" description="Serine protease" evidence="2">
    <location>
        <begin position="22"/>
        <end position="311"/>
    </location>
</feature>
<dbReference type="AlphaFoldDB" id="A0AAW1ID81"/>
<feature type="region of interest" description="Disordered" evidence="1">
    <location>
        <begin position="169"/>
        <end position="216"/>
    </location>
</feature>
<organism evidence="3 4">
    <name type="scientific">Popillia japonica</name>
    <name type="common">Japanese beetle</name>
    <dbReference type="NCBI Taxonomy" id="7064"/>
    <lineage>
        <taxon>Eukaryota</taxon>
        <taxon>Metazoa</taxon>
        <taxon>Ecdysozoa</taxon>
        <taxon>Arthropoda</taxon>
        <taxon>Hexapoda</taxon>
        <taxon>Insecta</taxon>
        <taxon>Pterygota</taxon>
        <taxon>Neoptera</taxon>
        <taxon>Endopterygota</taxon>
        <taxon>Coleoptera</taxon>
        <taxon>Polyphaga</taxon>
        <taxon>Scarabaeiformia</taxon>
        <taxon>Scarabaeidae</taxon>
        <taxon>Rutelinae</taxon>
        <taxon>Popillia</taxon>
    </lineage>
</organism>
<dbReference type="EMBL" id="JASPKY010000657">
    <property type="protein sequence ID" value="KAK9687170.1"/>
    <property type="molecule type" value="Genomic_DNA"/>
</dbReference>
<evidence type="ECO:0008006" key="5">
    <source>
        <dbReference type="Google" id="ProtNLM"/>
    </source>
</evidence>
<evidence type="ECO:0000313" key="4">
    <source>
        <dbReference type="Proteomes" id="UP001458880"/>
    </source>
</evidence>
<dbReference type="Proteomes" id="UP001458880">
    <property type="component" value="Unassembled WGS sequence"/>
</dbReference>
<name>A0AAW1ID81_POPJA</name>
<proteinExistence type="predicted"/>
<evidence type="ECO:0000313" key="3">
    <source>
        <dbReference type="EMBL" id="KAK9687170.1"/>
    </source>
</evidence>
<feature type="signal peptide" evidence="2">
    <location>
        <begin position="1"/>
        <end position="21"/>
    </location>
</feature>